<evidence type="ECO:0000256" key="9">
    <source>
        <dbReference type="ARBA" id="ARBA00022989"/>
    </source>
</evidence>
<dbReference type="InterPro" id="IPR001876">
    <property type="entry name" value="Znf_RanBP2"/>
</dbReference>
<dbReference type="GO" id="GO:0004252">
    <property type="term" value="F:serine-type endopeptidase activity"/>
    <property type="evidence" value="ECO:0007669"/>
    <property type="project" value="InterPro"/>
</dbReference>
<evidence type="ECO:0000256" key="1">
    <source>
        <dbReference type="ARBA" id="ARBA00004141"/>
    </source>
</evidence>
<dbReference type="Gene3D" id="2.30.30.380">
    <property type="entry name" value="Zn-finger domain of Sec23/24"/>
    <property type="match status" value="1"/>
</dbReference>
<dbReference type="PROSITE" id="PS50199">
    <property type="entry name" value="ZF_RANBP2_2"/>
    <property type="match status" value="1"/>
</dbReference>
<comment type="subcellular location">
    <subcellularLocation>
        <location evidence="1">Membrane</location>
        <topology evidence="1">Multi-pass membrane protein</topology>
    </subcellularLocation>
</comment>
<reference evidence="15 16" key="1">
    <citation type="journal article" date="2018" name="Nat. Genet.">
        <title>The Rosa genome provides new insights in the design of modern roses.</title>
        <authorList>
            <person name="Bendahmane M."/>
        </authorList>
    </citation>
    <scope>NUCLEOTIDE SEQUENCE [LARGE SCALE GENOMIC DNA]</scope>
    <source>
        <strain evidence="16">cv. Old Blush</strain>
    </source>
</reference>
<evidence type="ECO:0000313" key="15">
    <source>
        <dbReference type="EMBL" id="PRQ39699.1"/>
    </source>
</evidence>
<gene>
    <name evidence="15" type="ORF">RchiOBHm_Chr4g0428081</name>
</gene>
<keyword evidence="4 13" id="KW-0812">Transmembrane</keyword>
<evidence type="ECO:0000256" key="6">
    <source>
        <dbReference type="ARBA" id="ARBA00022771"/>
    </source>
</evidence>
<feature type="domain" description="RanBP2-type" evidence="14">
    <location>
        <begin position="317"/>
        <end position="350"/>
    </location>
</feature>
<feature type="region of interest" description="Disordered" evidence="12">
    <location>
        <begin position="1"/>
        <end position="24"/>
    </location>
</feature>
<keyword evidence="7 15" id="KW-0378">Hydrolase</keyword>
<dbReference type="OrthoDB" id="10257275at2759"/>
<evidence type="ECO:0000256" key="12">
    <source>
        <dbReference type="SAM" id="MobiDB-lite"/>
    </source>
</evidence>
<feature type="transmembrane region" description="Helical" evidence="13">
    <location>
        <begin position="236"/>
        <end position="266"/>
    </location>
</feature>
<dbReference type="STRING" id="74649.A0A2P6QZZ7"/>
<keyword evidence="9 13" id="KW-1133">Transmembrane helix</keyword>
<evidence type="ECO:0000256" key="10">
    <source>
        <dbReference type="ARBA" id="ARBA00023136"/>
    </source>
</evidence>
<comment type="caution">
    <text evidence="15">The sequence shown here is derived from an EMBL/GenBank/DDBJ whole genome shotgun (WGS) entry which is preliminary data.</text>
</comment>
<dbReference type="Gene3D" id="1.20.1540.10">
    <property type="entry name" value="Rhomboid-like"/>
    <property type="match status" value="1"/>
</dbReference>
<dbReference type="EC" id="3.4.21.-" evidence="15"/>
<dbReference type="InterPro" id="IPR022764">
    <property type="entry name" value="Peptidase_S54_rhomboid_dom"/>
</dbReference>
<dbReference type="SUPFAM" id="SSF144091">
    <property type="entry name" value="Rhomboid-like"/>
    <property type="match status" value="1"/>
</dbReference>
<evidence type="ECO:0000256" key="13">
    <source>
        <dbReference type="SAM" id="Phobius"/>
    </source>
</evidence>
<organism evidence="15 16">
    <name type="scientific">Rosa chinensis</name>
    <name type="common">China rose</name>
    <dbReference type="NCBI Taxonomy" id="74649"/>
    <lineage>
        <taxon>Eukaryota</taxon>
        <taxon>Viridiplantae</taxon>
        <taxon>Streptophyta</taxon>
        <taxon>Embryophyta</taxon>
        <taxon>Tracheophyta</taxon>
        <taxon>Spermatophyta</taxon>
        <taxon>Magnoliopsida</taxon>
        <taxon>eudicotyledons</taxon>
        <taxon>Gunneridae</taxon>
        <taxon>Pentapetalae</taxon>
        <taxon>rosids</taxon>
        <taxon>fabids</taxon>
        <taxon>Rosales</taxon>
        <taxon>Rosaceae</taxon>
        <taxon>Rosoideae</taxon>
        <taxon>Rosoideae incertae sedis</taxon>
        <taxon>Rosa</taxon>
    </lineage>
</organism>
<keyword evidence="8" id="KW-0862">Zinc</keyword>
<evidence type="ECO:0000256" key="3">
    <source>
        <dbReference type="ARBA" id="ARBA00022670"/>
    </source>
</evidence>
<sequence length="384" mass="43307">MGRVTHTNKRTQQKKLEKRKRKTAKRLDSLECACREQGGKSKSKIKSETLNTMERRGSRSNGMLPLLALHAASEYYRLDRKPPVTAALIAANSLVYLRPAFLEPILPSIHDVWFNPHLILKNKDLKRFLLSPFYHVGESHLVYNMLSLLWKGIKLESSMDSAEFASMVAVLLGMSQGITLLLSKALLVLFDYEKAYYSEYAVGFSGVIFAMKVVLNSQSGNYSYVHGIPMPSRYAAWAELVLIQMLVPGVSFIGHLGGMLAGFLYLRLRSAYSGSDPLTLVLRGVTNVLELPMRFLRRVLPFRRRQVSGRGPVGGSRRGIALADWRCSACTYENSGWLDACEMCGTNRNDNGNRNPMASHPLPQYSRDLTLEELRQLRLERFGR</sequence>
<dbReference type="GO" id="GO:0008270">
    <property type="term" value="F:zinc ion binding"/>
    <property type="evidence" value="ECO:0007669"/>
    <property type="project" value="UniProtKB-KW"/>
</dbReference>
<proteinExistence type="inferred from homology"/>
<evidence type="ECO:0000256" key="5">
    <source>
        <dbReference type="ARBA" id="ARBA00022723"/>
    </source>
</evidence>
<dbReference type="SUPFAM" id="SSF90209">
    <property type="entry name" value="Ran binding protein zinc finger-like"/>
    <property type="match status" value="1"/>
</dbReference>
<dbReference type="FunFam" id="1.20.1540.10:FF:000026">
    <property type="entry name" value="Rhomboid-like protein 14, mitochondrial"/>
    <property type="match status" value="1"/>
</dbReference>
<dbReference type="GO" id="GO:0006508">
    <property type="term" value="P:proteolysis"/>
    <property type="evidence" value="ECO:0007669"/>
    <property type="project" value="UniProtKB-KW"/>
</dbReference>
<dbReference type="PANTHER" id="PTHR43066">
    <property type="entry name" value="RHOMBOID-RELATED PROTEIN"/>
    <property type="match status" value="1"/>
</dbReference>
<dbReference type="Proteomes" id="UP000238479">
    <property type="component" value="Chromosome 4"/>
</dbReference>
<evidence type="ECO:0000256" key="11">
    <source>
        <dbReference type="PROSITE-ProRule" id="PRU00322"/>
    </source>
</evidence>
<accession>A0A2P6QZZ7</accession>
<dbReference type="AlphaFoldDB" id="A0A2P6QZZ7"/>
<evidence type="ECO:0000256" key="2">
    <source>
        <dbReference type="ARBA" id="ARBA00009045"/>
    </source>
</evidence>
<evidence type="ECO:0000259" key="14">
    <source>
        <dbReference type="PROSITE" id="PS50199"/>
    </source>
</evidence>
<keyword evidence="5" id="KW-0479">Metal-binding</keyword>
<keyword evidence="6 11" id="KW-0863">Zinc-finger</keyword>
<dbReference type="OMA" id="GLMALMY"/>
<protein>
    <submittedName>
        <fullName evidence="15">Putative serine endopeptidase</fullName>
        <ecNumber evidence="15">3.4.21.-</ecNumber>
    </submittedName>
</protein>
<dbReference type="GO" id="GO:0016020">
    <property type="term" value="C:membrane"/>
    <property type="evidence" value="ECO:0007669"/>
    <property type="project" value="UniProtKB-SubCell"/>
</dbReference>
<dbReference type="Pfam" id="PF01694">
    <property type="entry name" value="Rhomboid"/>
    <property type="match status" value="1"/>
</dbReference>
<feature type="transmembrane region" description="Helical" evidence="13">
    <location>
        <begin position="164"/>
        <end position="190"/>
    </location>
</feature>
<comment type="similarity">
    <text evidence="2">Belongs to the peptidase S54 family.</text>
</comment>
<keyword evidence="10 13" id="KW-0472">Membrane</keyword>
<dbReference type="Gramene" id="PRQ39699">
    <property type="protein sequence ID" value="PRQ39699"/>
    <property type="gene ID" value="RchiOBHm_Chr4g0428081"/>
</dbReference>
<evidence type="ECO:0000256" key="8">
    <source>
        <dbReference type="ARBA" id="ARBA00022833"/>
    </source>
</evidence>
<dbReference type="PANTHER" id="PTHR43066:SF1">
    <property type="entry name" value="RHOMBOID PROTEIN 2"/>
    <property type="match status" value="1"/>
</dbReference>
<dbReference type="InterPro" id="IPR035952">
    <property type="entry name" value="Rhomboid-like_sf"/>
</dbReference>
<dbReference type="PROSITE" id="PS01358">
    <property type="entry name" value="ZF_RANBP2_1"/>
    <property type="match status" value="1"/>
</dbReference>
<evidence type="ECO:0000313" key="16">
    <source>
        <dbReference type="Proteomes" id="UP000238479"/>
    </source>
</evidence>
<evidence type="ECO:0000256" key="4">
    <source>
        <dbReference type="ARBA" id="ARBA00022692"/>
    </source>
</evidence>
<dbReference type="InterPro" id="IPR036443">
    <property type="entry name" value="Znf_RanBP2_sf"/>
</dbReference>
<dbReference type="EMBL" id="PDCK01000042">
    <property type="protein sequence ID" value="PRQ39699.1"/>
    <property type="molecule type" value="Genomic_DNA"/>
</dbReference>
<keyword evidence="3" id="KW-0645">Protease</keyword>
<feature type="transmembrane region" description="Helical" evidence="13">
    <location>
        <begin position="196"/>
        <end position="215"/>
    </location>
</feature>
<evidence type="ECO:0000256" key="7">
    <source>
        <dbReference type="ARBA" id="ARBA00022801"/>
    </source>
</evidence>
<dbReference type="SMART" id="SM00547">
    <property type="entry name" value="ZnF_RBZ"/>
    <property type="match status" value="1"/>
</dbReference>
<name>A0A2P6QZZ7_ROSCH</name>
<keyword evidence="16" id="KW-1185">Reference proteome</keyword>